<evidence type="ECO:0000313" key="1">
    <source>
        <dbReference type="EMBL" id="KAF9465160.1"/>
    </source>
</evidence>
<accession>A0A9P6CKA8</accession>
<gene>
    <name evidence="1" type="ORF">BDZ94DRAFT_412765</name>
</gene>
<dbReference type="AlphaFoldDB" id="A0A9P6CKA8"/>
<dbReference type="EMBL" id="MU150249">
    <property type="protein sequence ID" value="KAF9465160.1"/>
    <property type="molecule type" value="Genomic_DNA"/>
</dbReference>
<name>A0A9P6CKA8_9AGAR</name>
<reference evidence="1" key="1">
    <citation type="submission" date="2020-11" db="EMBL/GenBank/DDBJ databases">
        <authorList>
            <consortium name="DOE Joint Genome Institute"/>
            <person name="Ahrendt S."/>
            <person name="Riley R."/>
            <person name="Andreopoulos W."/>
            <person name="Labutti K."/>
            <person name="Pangilinan J."/>
            <person name="Ruiz-Duenas F.J."/>
            <person name="Barrasa J.M."/>
            <person name="Sanchez-Garcia M."/>
            <person name="Camarero S."/>
            <person name="Miyauchi S."/>
            <person name="Serrano A."/>
            <person name="Linde D."/>
            <person name="Babiker R."/>
            <person name="Drula E."/>
            <person name="Ayuso-Fernandez I."/>
            <person name="Pacheco R."/>
            <person name="Padilla G."/>
            <person name="Ferreira P."/>
            <person name="Barriuso J."/>
            <person name="Kellner H."/>
            <person name="Castanera R."/>
            <person name="Alfaro M."/>
            <person name="Ramirez L."/>
            <person name="Pisabarro A.G."/>
            <person name="Kuo A."/>
            <person name="Tritt A."/>
            <person name="Lipzen A."/>
            <person name="He G."/>
            <person name="Yan M."/>
            <person name="Ng V."/>
            <person name="Cullen D."/>
            <person name="Martin F."/>
            <person name="Rosso M.-N."/>
            <person name="Henrissat B."/>
            <person name="Hibbett D."/>
            <person name="Martinez A.T."/>
            <person name="Grigoriev I.V."/>
        </authorList>
    </citation>
    <scope>NUCLEOTIDE SEQUENCE</scope>
    <source>
        <strain evidence="1">CBS 247.69</strain>
    </source>
</reference>
<sequence>MGRCYRETTQIIQPARIPTRYKKRMQFLLRKYSTFRVIGRHQGSKVWFSHQKTGPCSPHPYPSGILNTIYISSIQDESQVIRLSASRNSTVTVSSTLLSPVPVISRTRTLPRLTEPSGHVLSTRSSSLYMSLALSPRGTQNIPWYLIAYPVSECILLAWGINETPRFIAAD</sequence>
<comment type="caution">
    <text evidence="1">The sequence shown here is derived from an EMBL/GenBank/DDBJ whole genome shotgun (WGS) entry which is preliminary data.</text>
</comment>
<protein>
    <submittedName>
        <fullName evidence="1">Uncharacterized protein</fullName>
    </submittedName>
</protein>
<keyword evidence="2" id="KW-1185">Reference proteome</keyword>
<dbReference type="Proteomes" id="UP000807353">
    <property type="component" value="Unassembled WGS sequence"/>
</dbReference>
<organism evidence="1 2">
    <name type="scientific">Collybia nuda</name>
    <dbReference type="NCBI Taxonomy" id="64659"/>
    <lineage>
        <taxon>Eukaryota</taxon>
        <taxon>Fungi</taxon>
        <taxon>Dikarya</taxon>
        <taxon>Basidiomycota</taxon>
        <taxon>Agaricomycotina</taxon>
        <taxon>Agaricomycetes</taxon>
        <taxon>Agaricomycetidae</taxon>
        <taxon>Agaricales</taxon>
        <taxon>Tricholomatineae</taxon>
        <taxon>Clitocybaceae</taxon>
        <taxon>Collybia</taxon>
    </lineage>
</organism>
<proteinExistence type="predicted"/>
<evidence type="ECO:0000313" key="2">
    <source>
        <dbReference type="Proteomes" id="UP000807353"/>
    </source>
</evidence>